<comment type="caution">
    <text evidence="2">The sequence shown here is derived from an EMBL/GenBank/DDBJ whole genome shotgun (WGS) entry which is preliminary data.</text>
</comment>
<evidence type="ECO:0000313" key="2">
    <source>
        <dbReference type="EMBL" id="PPB50230.1"/>
    </source>
</evidence>
<organism evidence="2 3">
    <name type="scientific">Arthrobacter pityocampae</name>
    <dbReference type="NCBI Taxonomy" id="547334"/>
    <lineage>
        <taxon>Bacteria</taxon>
        <taxon>Bacillati</taxon>
        <taxon>Actinomycetota</taxon>
        <taxon>Actinomycetes</taxon>
        <taxon>Micrococcales</taxon>
        <taxon>Micrococcaceae</taxon>
        <taxon>Arthrobacter</taxon>
    </lineage>
</organism>
<protein>
    <submittedName>
        <fullName evidence="2">Uncharacterized protein</fullName>
    </submittedName>
</protein>
<feature type="transmembrane region" description="Helical" evidence="1">
    <location>
        <begin position="105"/>
        <end position="131"/>
    </location>
</feature>
<sequence length="175" mass="17878">MRASKGPATGPSTYPPPVYSVAEDRRSVPPAGVFWWLGSTILLGAVLGAAWWLLAPTGRLFGDPSSADQWLLRDLTLAGLELVAGIAVGAVVALRLALPAAVARILAAVGGSVLGSLLALAVGEGLAYLLGPHDQDGLPGSDFLLHSYGALAIWPGVAALIIFLTALIGLARRPA</sequence>
<keyword evidence="1" id="KW-0812">Transmembrane</keyword>
<feature type="transmembrane region" description="Helical" evidence="1">
    <location>
        <begin position="151"/>
        <end position="171"/>
    </location>
</feature>
<reference evidence="2 3" key="1">
    <citation type="journal article" date="2014" name="Int. J. Syst. Evol. Microbiol.">
        <title>Arthrobacter pityocampae sp. nov., isolated from Thaumetopoea pityocampa (Lep., Thaumetopoeidae).</title>
        <authorList>
            <person name="Ince I.A."/>
            <person name="Demirbag Z."/>
            <person name="Kati H."/>
        </authorList>
    </citation>
    <scope>NUCLEOTIDE SEQUENCE [LARGE SCALE GENOMIC DNA]</scope>
    <source>
        <strain evidence="2 3">Tp2</strain>
    </source>
</reference>
<proteinExistence type="predicted"/>
<keyword evidence="3" id="KW-1185">Reference proteome</keyword>
<dbReference type="RefSeq" id="WP_104120720.1">
    <property type="nucleotide sequence ID" value="NZ_PRKW01000002.1"/>
</dbReference>
<keyword evidence="1" id="KW-1133">Transmembrane helix</keyword>
<name>A0A2S5J0G6_9MICC</name>
<feature type="transmembrane region" description="Helical" evidence="1">
    <location>
        <begin position="33"/>
        <end position="55"/>
    </location>
</feature>
<gene>
    <name evidence="2" type="ORF">C4K88_06115</name>
</gene>
<dbReference type="AlphaFoldDB" id="A0A2S5J0G6"/>
<feature type="transmembrane region" description="Helical" evidence="1">
    <location>
        <begin position="75"/>
        <end position="98"/>
    </location>
</feature>
<keyword evidence="1" id="KW-0472">Membrane</keyword>
<accession>A0A2S5J0G6</accession>
<evidence type="ECO:0000256" key="1">
    <source>
        <dbReference type="SAM" id="Phobius"/>
    </source>
</evidence>
<dbReference type="EMBL" id="PRKW01000002">
    <property type="protein sequence ID" value="PPB50230.1"/>
    <property type="molecule type" value="Genomic_DNA"/>
</dbReference>
<dbReference type="Proteomes" id="UP000239297">
    <property type="component" value="Unassembled WGS sequence"/>
</dbReference>
<evidence type="ECO:0000313" key="3">
    <source>
        <dbReference type="Proteomes" id="UP000239297"/>
    </source>
</evidence>
<dbReference type="OrthoDB" id="4965243at2"/>